<gene>
    <name evidence="2" type="ORF">NQU55_30665</name>
</gene>
<organism evidence="2 3">
    <name type="scientific">Streptomyces telluris</name>
    <dbReference type="NCBI Taxonomy" id="2720021"/>
    <lineage>
        <taxon>Bacteria</taxon>
        <taxon>Bacillati</taxon>
        <taxon>Actinomycetota</taxon>
        <taxon>Actinomycetes</taxon>
        <taxon>Kitasatosporales</taxon>
        <taxon>Streptomycetaceae</taxon>
        <taxon>Streptomyces</taxon>
    </lineage>
</organism>
<evidence type="ECO:0000313" key="3">
    <source>
        <dbReference type="Proteomes" id="UP001142374"/>
    </source>
</evidence>
<protein>
    <submittedName>
        <fullName evidence="2">Uncharacterized protein</fullName>
    </submittedName>
</protein>
<feature type="region of interest" description="Disordered" evidence="1">
    <location>
        <begin position="1"/>
        <end position="65"/>
    </location>
</feature>
<dbReference type="EMBL" id="JANIID010000038">
    <property type="protein sequence ID" value="MCQ8774092.1"/>
    <property type="molecule type" value="Genomic_DNA"/>
</dbReference>
<accession>A0A9X2LMS4</accession>
<sequence>MSDHSERVPGYRQIRMAAPGAPVAAPADEEAWRAREEQERRRRLGAAGRGGARRGPEAQDQARRA</sequence>
<dbReference type="AlphaFoldDB" id="A0A9X2LMS4"/>
<feature type="compositionally biased region" description="Low complexity" evidence="1">
    <location>
        <begin position="17"/>
        <end position="26"/>
    </location>
</feature>
<keyword evidence="3" id="KW-1185">Reference proteome</keyword>
<feature type="compositionally biased region" description="Basic and acidic residues" evidence="1">
    <location>
        <begin position="54"/>
        <end position="65"/>
    </location>
</feature>
<evidence type="ECO:0000313" key="2">
    <source>
        <dbReference type="EMBL" id="MCQ8774092.1"/>
    </source>
</evidence>
<feature type="compositionally biased region" description="Basic and acidic residues" evidence="1">
    <location>
        <begin position="30"/>
        <end position="40"/>
    </location>
</feature>
<comment type="caution">
    <text evidence="2">The sequence shown here is derived from an EMBL/GenBank/DDBJ whole genome shotgun (WGS) entry which is preliminary data.</text>
</comment>
<dbReference type="Proteomes" id="UP001142374">
    <property type="component" value="Unassembled WGS sequence"/>
</dbReference>
<dbReference type="RefSeq" id="WP_168092249.1">
    <property type="nucleotide sequence ID" value="NZ_JAATER010000062.1"/>
</dbReference>
<reference evidence="2" key="1">
    <citation type="submission" date="2022-06" db="EMBL/GenBank/DDBJ databases">
        <title>WGS of actinobacteria.</title>
        <authorList>
            <person name="Thawai C."/>
        </authorList>
    </citation>
    <scope>NUCLEOTIDE SEQUENCE</scope>
    <source>
        <strain evidence="2">AA8</strain>
    </source>
</reference>
<evidence type="ECO:0000256" key="1">
    <source>
        <dbReference type="SAM" id="MobiDB-lite"/>
    </source>
</evidence>
<name>A0A9X2LMS4_9ACTN</name>
<proteinExistence type="predicted"/>